<feature type="compositionally biased region" description="Polar residues" evidence="1">
    <location>
        <begin position="256"/>
        <end position="266"/>
    </location>
</feature>
<reference evidence="2" key="1">
    <citation type="submission" date="2020-11" db="EMBL/GenBank/DDBJ databases">
        <authorList>
            <consortium name="DOE Joint Genome Institute"/>
            <person name="Ahrendt S."/>
            <person name="Riley R."/>
            <person name="Andreopoulos W."/>
            <person name="Labutti K."/>
            <person name="Pangilinan J."/>
            <person name="Ruiz-Duenas F.J."/>
            <person name="Barrasa J.M."/>
            <person name="Sanchez-Garcia M."/>
            <person name="Camarero S."/>
            <person name="Miyauchi S."/>
            <person name="Serrano A."/>
            <person name="Linde D."/>
            <person name="Babiker R."/>
            <person name="Drula E."/>
            <person name="Ayuso-Fernandez I."/>
            <person name="Pacheco R."/>
            <person name="Padilla G."/>
            <person name="Ferreira P."/>
            <person name="Barriuso J."/>
            <person name="Kellner H."/>
            <person name="Castanera R."/>
            <person name="Alfaro M."/>
            <person name="Ramirez L."/>
            <person name="Pisabarro A.G."/>
            <person name="Kuo A."/>
            <person name="Tritt A."/>
            <person name="Lipzen A."/>
            <person name="He G."/>
            <person name="Yan M."/>
            <person name="Ng V."/>
            <person name="Cullen D."/>
            <person name="Martin F."/>
            <person name="Rosso M.-N."/>
            <person name="Henrissat B."/>
            <person name="Hibbett D."/>
            <person name="Martinez A.T."/>
            <person name="Grigoriev I.V."/>
        </authorList>
    </citation>
    <scope>NUCLEOTIDE SEQUENCE</scope>
    <source>
        <strain evidence="2">CBS 247.69</strain>
    </source>
</reference>
<sequence>MYSNTGTMDGIGCIDPPLLQLATPSRVAQTAGITLFEPGVDGLLDEGGEIDINGYYAPTEGGREGGQDVGTDCGRGPEIIPVYPNQVARVTAQWVNHNAPLLHDYAVRQIRPPLSNRVNVEFNHPSQFVTGMMQMLANRDPKGEDDPEPTRRTPPQLLEGFVDLNRWAKEYLRAHYGLERLGEGVPNLLTIIANNFYEAHMHLMDAIMEKAISNMGTRRGPFLEAGDFNFGFDLRMSQEMPFLVSSRHRVRETIDHLQSASKSSTALPGDGFSRYGRRSKPTAGAQLAAGSREDPARVQPKQIMPKVPRPPKNKKATVPASPSEVEDAGTPPVPDATMKKGRVRKPAANPKALFNSEDPSVAIPNKARQPLGETSLINAAPPQGAGGGKSQTHLALIKRHASVPAFTSRTDARSFDQRLPKIIIKPLVHFTSQVSTPRDSAPGDGSIVDVTSKGTTTVVDLASDTSEVVANANMVAPQGSLAGNSITQPSDPLLVSTIASSEISQYKKTAVSLKRKRENSVENRLS</sequence>
<protein>
    <submittedName>
        <fullName evidence="2">Uncharacterized protein</fullName>
    </submittedName>
</protein>
<gene>
    <name evidence="2" type="ORF">BDZ94DRAFT_1254477</name>
</gene>
<dbReference type="Proteomes" id="UP000807353">
    <property type="component" value="Unassembled WGS sequence"/>
</dbReference>
<organism evidence="2 3">
    <name type="scientific">Collybia nuda</name>
    <dbReference type="NCBI Taxonomy" id="64659"/>
    <lineage>
        <taxon>Eukaryota</taxon>
        <taxon>Fungi</taxon>
        <taxon>Dikarya</taxon>
        <taxon>Basidiomycota</taxon>
        <taxon>Agaricomycotina</taxon>
        <taxon>Agaricomycetes</taxon>
        <taxon>Agaricomycetidae</taxon>
        <taxon>Agaricales</taxon>
        <taxon>Tricholomatineae</taxon>
        <taxon>Clitocybaceae</taxon>
        <taxon>Collybia</taxon>
    </lineage>
</organism>
<name>A0A9P6CGC9_9AGAR</name>
<dbReference type="AlphaFoldDB" id="A0A9P6CGC9"/>
<keyword evidence="3" id="KW-1185">Reference proteome</keyword>
<evidence type="ECO:0000313" key="2">
    <source>
        <dbReference type="EMBL" id="KAF9465096.1"/>
    </source>
</evidence>
<proteinExistence type="predicted"/>
<evidence type="ECO:0000313" key="3">
    <source>
        <dbReference type="Proteomes" id="UP000807353"/>
    </source>
</evidence>
<dbReference type="EMBL" id="MU150249">
    <property type="protein sequence ID" value="KAF9465096.1"/>
    <property type="molecule type" value="Genomic_DNA"/>
</dbReference>
<accession>A0A9P6CGC9</accession>
<comment type="caution">
    <text evidence="2">The sequence shown here is derived from an EMBL/GenBank/DDBJ whole genome shotgun (WGS) entry which is preliminary data.</text>
</comment>
<dbReference type="OrthoDB" id="3061761at2759"/>
<evidence type="ECO:0000256" key="1">
    <source>
        <dbReference type="SAM" id="MobiDB-lite"/>
    </source>
</evidence>
<feature type="region of interest" description="Disordered" evidence="1">
    <location>
        <begin position="256"/>
        <end position="344"/>
    </location>
</feature>